<proteinExistence type="predicted"/>
<sequence>MKTGRLLAFIVIAGSLGYSLSLLRPVAAEKVAWEMRAPAPMPRTEVSAAVLDGKIYLVGGFTKEGVTSRVEMYDPATDRWTSRASMPVALHHAGAAVLNGKLYIVGGLEGGRSWKPSSGLWEYDPRTDRWTAKREMPTARGALGVGVSEGKLYAVGGLGATRPFELLGNTGANEAYDPATDRWEKKAPLPTPRDHLAVAVVNGKIHAIGGRFNSDYSENLALHHIYDPAANRWGEAAPLPKPRSGIAAAVLNGKIYLFGGEAPQGTFADNDVYDPATQQWESAPPMPTPRHGLGAATIGNQIFVIAGGPRPGGSVSSTNEVFRAE</sequence>
<reference evidence="3 4" key="1">
    <citation type="journal article" date="2020" name="Nature">
        <title>Bacterial chemolithoautotrophy via manganese oxidation.</title>
        <authorList>
            <person name="Yu H."/>
            <person name="Leadbetter J.R."/>
        </authorList>
    </citation>
    <scope>NUCLEOTIDE SEQUENCE [LARGE SCALE GENOMIC DNA]</scope>
    <source>
        <strain evidence="3 4">Mn-1</strain>
    </source>
</reference>
<dbReference type="Gene3D" id="2.120.10.80">
    <property type="entry name" value="Kelch-type beta propeller"/>
    <property type="match status" value="2"/>
</dbReference>
<dbReference type="PANTHER" id="PTHR45632">
    <property type="entry name" value="LD33804P"/>
    <property type="match status" value="1"/>
</dbReference>
<dbReference type="InterPro" id="IPR015915">
    <property type="entry name" value="Kelch-typ_b-propeller"/>
</dbReference>
<dbReference type="Pfam" id="PF24681">
    <property type="entry name" value="Kelch_KLHDC2_KLHL20_DRC7"/>
    <property type="match status" value="2"/>
</dbReference>
<organism evidence="3 4">
    <name type="scientific">Candidatus Manganitrophus noduliformans</name>
    <dbReference type="NCBI Taxonomy" id="2606439"/>
    <lineage>
        <taxon>Bacteria</taxon>
        <taxon>Pseudomonadati</taxon>
        <taxon>Nitrospirota</taxon>
        <taxon>Nitrospiria</taxon>
        <taxon>Candidatus Troglogloeales</taxon>
        <taxon>Candidatus Manganitrophaceae</taxon>
        <taxon>Candidatus Manganitrophus</taxon>
    </lineage>
</organism>
<dbReference type="SMART" id="SM00612">
    <property type="entry name" value="Kelch"/>
    <property type="match status" value="5"/>
</dbReference>
<accession>A0A7X6DLG8</accession>
<dbReference type="PANTHER" id="PTHR45632:SF3">
    <property type="entry name" value="KELCH-LIKE PROTEIN 32"/>
    <property type="match status" value="1"/>
</dbReference>
<keyword evidence="4" id="KW-1185">Reference proteome</keyword>
<gene>
    <name evidence="3" type="ORF">MNODULE_00560</name>
</gene>
<name>A0A7X6DLG8_9BACT</name>
<protein>
    <submittedName>
        <fullName evidence="3">Galactose oxidase</fullName>
    </submittedName>
</protein>
<dbReference type="RefSeq" id="WP_168057560.1">
    <property type="nucleotide sequence ID" value="NZ_VTOW01000001.1"/>
</dbReference>
<dbReference type="Proteomes" id="UP000534783">
    <property type="component" value="Unassembled WGS sequence"/>
</dbReference>
<dbReference type="PRINTS" id="PR00501">
    <property type="entry name" value="KELCHREPEAT"/>
</dbReference>
<evidence type="ECO:0000256" key="2">
    <source>
        <dbReference type="ARBA" id="ARBA00022737"/>
    </source>
</evidence>
<evidence type="ECO:0000256" key="1">
    <source>
        <dbReference type="ARBA" id="ARBA00022441"/>
    </source>
</evidence>
<dbReference type="InterPro" id="IPR006652">
    <property type="entry name" value="Kelch_1"/>
</dbReference>
<dbReference type="EMBL" id="VTOW01000001">
    <property type="protein sequence ID" value="NKE69244.1"/>
    <property type="molecule type" value="Genomic_DNA"/>
</dbReference>
<evidence type="ECO:0000313" key="3">
    <source>
        <dbReference type="EMBL" id="NKE69244.1"/>
    </source>
</evidence>
<dbReference type="AlphaFoldDB" id="A0A7X6DLG8"/>
<dbReference type="SUPFAM" id="SSF117281">
    <property type="entry name" value="Kelch motif"/>
    <property type="match status" value="1"/>
</dbReference>
<evidence type="ECO:0000313" key="4">
    <source>
        <dbReference type="Proteomes" id="UP000534783"/>
    </source>
</evidence>
<keyword evidence="1" id="KW-0880">Kelch repeat</keyword>
<comment type="caution">
    <text evidence="3">The sequence shown here is derived from an EMBL/GenBank/DDBJ whole genome shotgun (WGS) entry which is preliminary data.</text>
</comment>
<keyword evidence="2" id="KW-0677">Repeat</keyword>